<dbReference type="InterPro" id="IPR000629">
    <property type="entry name" value="RNA-helicase_DEAD-box_CS"/>
</dbReference>
<keyword evidence="8" id="KW-1185">Reference proteome</keyword>
<evidence type="ECO:0000256" key="4">
    <source>
        <dbReference type="ARBA" id="ARBA00022840"/>
    </source>
</evidence>
<dbReference type="PROSITE" id="PS51192">
    <property type="entry name" value="HELICASE_ATP_BIND_1"/>
    <property type="match status" value="1"/>
</dbReference>
<evidence type="ECO:0000256" key="2">
    <source>
        <dbReference type="ARBA" id="ARBA00022801"/>
    </source>
</evidence>
<evidence type="ECO:0000256" key="5">
    <source>
        <dbReference type="RuleBase" id="RU000492"/>
    </source>
</evidence>
<evidence type="ECO:0000256" key="3">
    <source>
        <dbReference type="ARBA" id="ARBA00022806"/>
    </source>
</evidence>
<reference evidence="7 8" key="1">
    <citation type="submission" date="2018-10" db="EMBL/GenBank/DDBJ databases">
        <authorList>
            <consortium name="Pathogen Informatics"/>
        </authorList>
    </citation>
    <scope>NUCLEOTIDE SEQUENCE [LARGE SCALE GENOMIC DNA]</scope>
</reference>
<dbReference type="InterPro" id="IPR027417">
    <property type="entry name" value="P-loop_NTPase"/>
</dbReference>
<dbReference type="STRING" id="53468.A0A3P6HRI7"/>
<evidence type="ECO:0000313" key="8">
    <source>
        <dbReference type="Proteomes" id="UP000267029"/>
    </source>
</evidence>
<evidence type="ECO:0000313" key="7">
    <source>
        <dbReference type="EMBL" id="VDD78409.1"/>
    </source>
</evidence>
<dbReference type="Gene3D" id="3.40.50.300">
    <property type="entry name" value="P-loop containing nucleotide triphosphate hydrolases"/>
    <property type="match status" value="1"/>
</dbReference>
<dbReference type="Pfam" id="PF00270">
    <property type="entry name" value="DEAD"/>
    <property type="match status" value="1"/>
</dbReference>
<dbReference type="PANTHER" id="PTHR47959:SF24">
    <property type="entry name" value="ATP-DEPENDENT RNA HELICASE"/>
    <property type="match status" value="1"/>
</dbReference>
<keyword evidence="1 5" id="KW-0547">Nucleotide-binding</keyword>
<organism evidence="7 8">
    <name type="scientific">Mesocestoides corti</name>
    <name type="common">Flatworm</name>
    <dbReference type="NCBI Taxonomy" id="53468"/>
    <lineage>
        <taxon>Eukaryota</taxon>
        <taxon>Metazoa</taxon>
        <taxon>Spiralia</taxon>
        <taxon>Lophotrochozoa</taxon>
        <taxon>Platyhelminthes</taxon>
        <taxon>Cestoda</taxon>
        <taxon>Eucestoda</taxon>
        <taxon>Cyclophyllidea</taxon>
        <taxon>Mesocestoididae</taxon>
        <taxon>Mesocestoides</taxon>
    </lineage>
</organism>
<keyword evidence="3 5" id="KW-0347">Helicase</keyword>
<gene>
    <name evidence="7" type="ORF">MCOS_LOCUS4412</name>
</gene>
<keyword evidence="4 5" id="KW-0067">ATP-binding</keyword>
<name>A0A3P6HRI7_MESCO</name>
<evidence type="ECO:0000259" key="6">
    <source>
        <dbReference type="PROSITE" id="PS51192"/>
    </source>
</evidence>
<dbReference type="GO" id="GO:0005829">
    <property type="term" value="C:cytosol"/>
    <property type="evidence" value="ECO:0007669"/>
    <property type="project" value="TreeGrafter"/>
</dbReference>
<sequence length="321" mass="35867">MEAIERLNWKHPTEIQSSTIPVALNGRNLIGIAETGSGKTAAYILPILQQLMTAPVHYFALILAPTRELAAQVQAQFVAFGQSIGLHTVLLVGGTPIAEQANQMALKPPHILVATPGRFVDHLKRTKGFDEIKLKNLRFLVIDEADRMLGSDFESVIEKVLIVLPPKRQTFLFSATMTEKVGKLQRVALRDPVRISTHENKFQTVASLRQYVMLVPQSELESYLIYLLRTSFSPLSTSIKGLEAIKLSTEENSLENIGEERIILQGSISQSIDFPWNQWQVDYKVVSIWAEASDNRLAGAILANCCAHRLDTFSRTHLRPD</sequence>
<dbReference type="Proteomes" id="UP000267029">
    <property type="component" value="Unassembled WGS sequence"/>
</dbReference>
<dbReference type="GO" id="GO:0003724">
    <property type="term" value="F:RNA helicase activity"/>
    <property type="evidence" value="ECO:0007669"/>
    <property type="project" value="TreeGrafter"/>
</dbReference>
<dbReference type="PROSITE" id="PS00039">
    <property type="entry name" value="DEAD_ATP_HELICASE"/>
    <property type="match status" value="1"/>
</dbReference>
<dbReference type="OrthoDB" id="10261904at2759"/>
<dbReference type="SMART" id="SM00487">
    <property type="entry name" value="DEXDc"/>
    <property type="match status" value="1"/>
</dbReference>
<dbReference type="InterPro" id="IPR014001">
    <property type="entry name" value="Helicase_ATP-bd"/>
</dbReference>
<dbReference type="InterPro" id="IPR050079">
    <property type="entry name" value="DEAD_box_RNA_helicase"/>
</dbReference>
<dbReference type="SUPFAM" id="SSF52540">
    <property type="entry name" value="P-loop containing nucleoside triphosphate hydrolases"/>
    <property type="match status" value="1"/>
</dbReference>
<comment type="similarity">
    <text evidence="5">Belongs to the DEAD box helicase family.</text>
</comment>
<evidence type="ECO:0000256" key="1">
    <source>
        <dbReference type="ARBA" id="ARBA00022741"/>
    </source>
</evidence>
<dbReference type="AlphaFoldDB" id="A0A3P6HRI7"/>
<feature type="domain" description="Helicase ATP-binding" evidence="6">
    <location>
        <begin position="20"/>
        <end position="195"/>
    </location>
</feature>
<dbReference type="PANTHER" id="PTHR47959">
    <property type="entry name" value="ATP-DEPENDENT RNA HELICASE RHLE-RELATED"/>
    <property type="match status" value="1"/>
</dbReference>
<dbReference type="GO" id="GO:0003676">
    <property type="term" value="F:nucleic acid binding"/>
    <property type="evidence" value="ECO:0007669"/>
    <property type="project" value="InterPro"/>
</dbReference>
<dbReference type="GO" id="GO:0016787">
    <property type="term" value="F:hydrolase activity"/>
    <property type="evidence" value="ECO:0007669"/>
    <property type="project" value="UniProtKB-KW"/>
</dbReference>
<accession>A0A3P6HRI7</accession>
<dbReference type="EMBL" id="UXSR01001616">
    <property type="protein sequence ID" value="VDD78409.1"/>
    <property type="molecule type" value="Genomic_DNA"/>
</dbReference>
<protein>
    <recommendedName>
        <fullName evidence="6">Helicase ATP-binding domain-containing protein</fullName>
    </recommendedName>
</protein>
<proteinExistence type="inferred from homology"/>
<dbReference type="InterPro" id="IPR011545">
    <property type="entry name" value="DEAD/DEAH_box_helicase_dom"/>
</dbReference>
<keyword evidence="2 5" id="KW-0378">Hydrolase</keyword>
<dbReference type="GO" id="GO:0005524">
    <property type="term" value="F:ATP binding"/>
    <property type="evidence" value="ECO:0007669"/>
    <property type="project" value="UniProtKB-KW"/>
</dbReference>